<feature type="domain" description="EF-hand" evidence="4">
    <location>
        <begin position="366"/>
        <end position="378"/>
    </location>
</feature>
<evidence type="ECO:0000259" key="4">
    <source>
        <dbReference type="Pfam" id="PF13202"/>
    </source>
</evidence>
<feature type="signal peptide" evidence="3">
    <location>
        <begin position="1"/>
        <end position="30"/>
    </location>
</feature>
<dbReference type="SUPFAM" id="SSF53474">
    <property type="entry name" value="alpha/beta-Hydrolases"/>
    <property type="match status" value="1"/>
</dbReference>
<dbReference type="PANTHER" id="PTHR48081:SF13">
    <property type="entry name" value="ALPHA_BETA HYDROLASE"/>
    <property type="match status" value="1"/>
</dbReference>
<evidence type="ECO:0000259" key="5">
    <source>
        <dbReference type="Pfam" id="PF20434"/>
    </source>
</evidence>
<dbReference type="RefSeq" id="WP_221029063.1">
    <property type="nucleotide sequence ID" value="NZ_CP139781.1"/>
</dbReference>
<feature type="domain" description="BD-FAE-like" evidence="5">
    <location>
        <begin position="56"/>
        <end position="268"/>
    </location>
</feature>
<name>A0ABZ1C877_9BACT</name>
<protein>
    <submittedName>
        <fullName evidence="6">Alpha/beta hydrolase fold domain-containing protein</fullName>
    </submittedName>
</protein>
<dbReference type="Gene3D" id="3.40.50.1820">
    <property type="entry name" value="alpha/beta hydrolase"/>
    <property type="match status" value="1"/>
</dbReference>
<proteinExistence type="predicted"/>
<evidence type="ECO:0000313" key="6">
    <source>
        <dbReference type="EMBL" id="WRQ87898.1"/>
    </source>
</evidence>
<dbReference type="GO" id="GO:0016787">
    <property type="term" value="F:hydrolase activity"/>
    <property type="evidence" value="ECO:0007669"/>
    <property type="project" value="UniProtKB-KW"/>
</dbReference>
<dbReference type="InterPro" id="IPR049492">
    <property type="entry name" value="BD-FAE-like_dom"/>
</dbReference>
<evidence type="ECO:0000256" key="2">
    <source>
        <dbReference type="SAM" id="MobiDB-lite"/>
    </source>
</evidence>
<sequence>MKLPFRSRPAGLVGLIALAFTSMISLPAQDARPLPDGVIAHRDLPYVVDGHERQVLDLYLPESAEGPVPLFVWIHGGAWRAGNKDGVPPLRQGFVGQGYAVASLNYRLSQHATFPAQIEDCKAAIRWLRAHAADYGIDPDHVAVGGSSAGGHLAALVGTSGDVTAFDVGAHLDESSRVQAVVDYFGPTDFTQMDAHALPDSPIVHDDPASPESVLIGGAIQDPANYEKVQAANSITYVTSDDPPFLIIHGDADPVVAHHQSELLHAALGKLELPSHFVTVEGGGHGRGFPGDKLVPIVSAFLDLHLRGKTTAATEWPTAMTSSVPAGPIEPPPARANNNAAANNNNNNAGNRSGPPTWAQLTERSDRNHDGKISREEFPGPDRLFGRLDADGDGFLTEAEHNQATDRLRRRN</sequence>
<dbReference type="Pfam" id="PF20434">
    <property type="entry name" value="BD-FAE"/>
    <property type="match status" value="1"/>
</dbReference>
<dbReference type="EMBL" id="CP139781">
    <property type="protein sequence ID" value="WRQ87898.1"/>
    <property type="molecule type" value="Genomic_DNA"/>
</dbReference>
<gene>
    <name evidence="6" type="ORF">K1X11_000660</name>
</gene>
<organism evidence="6 7">
    <name type="scientific">Actomonas aquatica</name>
    <dbReference type="NCBI Taxonomy" id="2866162"/>
    <lineage>
        <taxon>Bacteria</taxon>
        <taxon>Pseudomonadati</taxon>
        <taxon>Verrucomicrobiota</taxon>
        <taxon>Opitutia</taxon>
        <taxon>Opitutales</taxon>
        <taxon>Opitutaceae</taxon>
        <taxon>Actomonas</taxon>
    </lineage>
</organism>
<dbReference type="InterPro" id="IPR029058">
    <property type="entry name" value="AB_hydrolase_fold"/>
</dbReference>
<dbReference type="SUPFAM" id="SSF47473">
    <property type="entry name" value="EF-hand"/>
    <property type="match status" value="1"/>
</dbReference>
<feature type="region of interest" description="Disordered" evidence="2">
    <location>
        <begin position="316"/>
        <end position="412"/>
    </location>
</feature>
<keyword evidence="3" id="KW-0732">Signal</keyword>
<dbReference type="Proteomes" id="UP000738431">
    <property type="component" value="Chromosome"/>
</dbReference>
<keyword evidence="1 6" id="KW-0378">Hydrolase</keyword>
<accession>A0ABZ1C877</accession>
<dbReference type="PROSITE" id="PS00018">
    <property type="entry name" value="EF_HAND_1"/>
    <property type="match status" value="1"/>
</dbReference>
<evidence type="ECO:0000313" key="7">
    <source>
        <dbReference type="Proteomes" id="UP000738431"/>
    </source>
</evidence>
<dbReference type="InterPro" id="IPR011992">
    <property type="entry name" value="EF-hand-dom_pair"/>
</dbReference>
<reference evidence="6 7" key="1">
    <citation type="submission" date="2023-12" db="EMBL/GenBank/DDBJ databases">
        <title>Description of an unclassified Opitutus bacterium of Verrucomicrobiota.</title>
        <authorList>
            <person name="Zhang D.-F."/>
        </authorList>
    </citation>
    <scope>NUCLEOTIDE SEQUENCE [LARGE SCALE GENOMIC DNA]</scope>
    <source>
        <strain evidence="6 7">WL0086</strain>
    </source>
</reference>
<dbReference type="InterPro" id="IPR018247">
    <property type="entry name" value="EF_Hand_1_Ca_BS"/>
</dbReference>
<dbReference type="PANTHER" id="PTHR48081">
    <property type="entry name" value="AB HYDROLASE SUPERFAMILY PROTEIN C4A8.06C"/>
    <property type="match status" value="1"/>
</dbReference>
<feature type="compositionally biased region" description="Basic and acidic residues" evidence="2">
    <location>
        <begin position="398"/>
        <end position="412"/>
    </location>
</feature>
<dbReference type="InterPro" id="IPR002048">
    <property type="entry name" value="EF_hand_dom"/>
</dbReference>
<feature type="chain" id="PRO_5047353104" evidence="3">
    <location>
        <begin position="31"/>
        <end position="412"/>
    </location>
</feature>
<feature type="compositionally biased region" description="Basic and acidic residues" evidence="2">
    <location>
        <begin position="363"/>
        <end position="390"/>
    </location>
</feature>
<dbReference type="Gene3D" id="1.10.238.10">
    <property type="entry name" value="EF-hand"/>
    <property type="match status" value="1"/>
</dbReference>
<dbReference type="Pfam" id="PF13202">
    <property type="entry name" value="EF-hand_5"/>
    <property type="match status" value="2"/>
</dbReference>
<evidence type="ECO:0000256" key="3">
    <source>
        <dbReference type="SAM" id="SignalP"/>
    </source>
</evidence>
<evidence type="ECO:0000256" key="1">
    <source>
        <dbReference type="ARBA" id="ARBA00022801"/>
    </source>
</evidence>
<feature type="domain" description="EF-hand" evidence="4">
    <location>
        <begin position="384"/>
        <end position="400"/>
    </location>
</feature>
<feature type="compositionally biased region" description="Low complexity" evidence="2">
    <location>
        <begin position="336"/>
        <end position="349"/>
    </location>
</feature>
<keyword evidence="7" id="KW-1185">Reference proteome</keyword>
<dbReference type="InterPro" id="IPR050300">
    <property type="entry name" value="GDXG_lipolytic_enzyme"/>
</dbReference>